<gene>
    <name evidence="1" type="ORF">MVEN_01849300</name>
</gene>
<evidence type="ECO:0008006" key="3">
    <source>
        <dbReference type="Google" id="ProtNLM"/>
    </source>
</evidence>
<dbReference type="Proteomes" id="UP000620124">
    <property type="component" value="Unassembled WGS sequence"/>
</dbReference>
<reference evidence="1" key="1">
    <citation type="submission" date="2020-05" db="EMBL/GenBank/DDBJ databases">
        <title>Mycena genomes resolve the evolution of fungal bioluminescence.</title>
        <authorList>
            <person name="Tsai I.J."/>
        </authorList>
    </citation>
    <scope>NUCLEOTIDE SEQUENCE</scope>
    <source>
        <strain evidence="1">CCC161011</strain>
    </source>
</reference>
<protein>
    <recommendedName>
        <fullName evidence="3">F-box domain-containing protein</fullName>
    </recommendedName>
</protein>
<name>A0A8H6XGN4_9AGAR</name>
<dbReference type="Gene3D" id="3.80.10.10">
    <property type="entry name" value="Ribonuclease Inhibitor"/>
    <property type="match status" value="1"/>
</dbReference>
<proteinExistence type="predicted"/>
<dbReference type="EMBL" id="JACAZI010000018">
    <property type="protein sequence ID" value="KAF7341145.1"/>
    <property type="molecule type" value="Genomic_DNA"/>
</dbReference>
<keyword evidence="2" id="KW-1185">Reference proteome</keyword>
<dbReference type="SUPFAM" id="SSF52047">
    <property type="entry name" value="RNI-like"/>
    <property type="match status" value="1"/>
</dbReference>
<comment type="caution">
    <text evidence="1">The sequence shown here is derived from an EMBL/GenBank/DDBJ whole genome shotgun (WGS) entry which is preliminary data.</text>
</comment>
<accession>A0A8H6XGN4</accession>
<dbReference type="OrthoDB" id="3251070at2759"/>
<dbReference type="InterPro" id="IPR032675">
    <property type="entry name" value="LRR_dom_sf"/>
</dbReference>
<sequence>MAMSGPCSLSDLPTELLVEISSYYEFPFTFLSPLVRQEHVAKHHEKRQILRCLSQSCSTLRRIFLPLLWERYEVGPNPNFQEMYTKSELATLIFPHIKSVHISMISWTRADMETFFLFVEFLRALPNLTGLQIYQGISWETLSILSYAFAEVSLPTVTALSVPVSLDGILPAFPNVKTLACPALDPSSRLLTAATKHFPCLDALAGLRSRDLDHNQVNDMIRDFPHLRALSVSSTLPLDPPDLLARLRAFKQLTELELVYQDDPKLLSLDALVSGSRDVLMASHSPDAKVLRLWSHDTSLGPRIVRIERF</sequence>
<dbReference type="AlphaFoldDB" id="A0A8H6XGN4"/>
<evidence type="ECO:0000313" key="1">
    <source>
        <dbReference type="EMBL" id="KAF7341145.1"/>
    </source>
</evidence>
<evidence type="ECO:0000313" key="2">
    <source>
        <dbReference type="Proteomes" id="UP000620124"/>
    </source>
</evidence>
<organism evidence="1 2">
    <name type="scientific">Mycena venus</name>
    <dbReference type="NCBI Taxonomy" id="2733690"/>
    <lineage>
        <taxon>Eukaryota</taxon>
        <taxon>Fungi</taxon>
        <taxon>Dikarya</taxon>
        <taxon>Basidiomycota</taxon>
        <taxon>Agaricomycotina</taxon>
        <taxon>Agaricomycetes</taxon>
        <taxon>Agaricomycetidae</taxon>
        <taxon>Agaricales</taxon>
        <taxon>Marasmiineae</taxon>
        <taxon>Mycenaceae</taxon>
        <taxon>Mycena</taxon>
    </lineage>
</organism>